<feature type="domain" description="CBM6" evidence="3">
    <location>
        <begin position="987"/>
        <end position="1108"/>
    </location>
</feature>
<feature type="signal peptide" evidence="2">
    <location>
        <begin position="1"/>
        <end position="23"/>
    </location>
</feature>
<comment type="caution">
    <text evidence="4">The sequence shown here is derived from an EMBL/GenBank/DDBJ whole genome shotgun (WGS) entry which is preliminary data.</text>
</comment>
<dbReference type="NCBIfam" id="TIGR04183">
    <property type="entry name" value="Por_Secre_tail"/>
    <property type="match status" value="1"/>
</dbReference>
<dbReference type="EMBL" id="VCEJ01000002">
    <property type="protein sequence ID" value="TLV03116.1"/>
    <property type="molecule type" value="Genomic_DNA"/>
</dbReference>
<evidence type="ECO:0000313" key="4">
    <source>
        <dbReference type="EMBL" id="TLV03116.1"/>
    </source>
</evidence>
<dbReference type="InterPro" id="IPR008979">
    <property type="entry name" value="Galactose-bd-like_sf"/>
</dbReference>
<dbReference type="PANTHER" id="PTHR40050">
    <property type="entry name" value="INNER SPORE COAT PROTEIN H"/>
    <property type="match status" value="1"/>
</dbReference>
<feature type="region of interest" description="Disordered" evidence="1">
    <location>
        <begin position="717"/>
        <end position="771"/>
    </location>
</feature>
<proteinExistence type="predicted"/>
<keyword evidence="2" id="KW-0732">Signal</keyword>
<evidence type="ECO:0000256" key="1">
    <source>
        <dbReference type="SAM" id="MobiDB-lite"/>
    </source>
</evidence>
<organism evidence="4 5">
    <name type="scientific">Dyadobacter luticola</name>
    <dbReference type="NCBI Taxonomy" id="1979387"/>
    <lineage>
        <taxon>Bacteria</taxon>
        <taxon>Pseudomonadati</taxon>
        <taxon>Bacteroidota</taxon>
        <taxon>Cytophagia</taxon>
        <taxon>Cytophagales</taxon>
        <taxon>Spirosomataceae</taxon>
        <taxon>Dyadobacter</taxon>
    </lineage>
</organism>
<sequence length="1211" mass="132212">MLSIMKKVTSLILLIVSWSVASAQLLIDENKYNIDESRHLIVCNQLPDVGQNPTLPIQLKMGTRTFTFPQLVQSLNFSTKFTVTENGNTFALYFSKFPLVNFNIADPGKINPDDEIPGSLTIADPATAVLNSNMAIRIRGNSSTFFPKKNYRVQFKDANGKNRDESILGLRSDKRWLFFGMWNEEIRMNNVISHKLWIDMHKVYYADQEPKALSSIRMKYVEVFMNKSYIGLYAVGEDMDRKQLQLKKEDSSGSRGELFKADDWSLSSSFGGMGGPKPASGTTDWQNWQLEYPDVSDWTNHYNFLKSMIETSDDEFKNTVWNNLKQENAIDYFIFLNLLRVEDNTEKNFFVARYDQGQPWFFVPWDLDGTWGYKPDGTRAGGADGERTNNLFKRLIKLDPDGFKNKLATRYFALRQTLLSEAALKERFNTNFDQLNANLVYERDNIVSQDKYGQSDRSGGLNYTLSYITQRLAWLDKYFCPLLTSGNCSDAPTTSEPVDVCLEAENSNGNGSISGDPNASGTLTRGDQDNYDRYVDYVVNGVPSAGTYKLKITYFASGTPTVRILVNGNPVISSVQLPSTHSWNIVNREQEMDIALVQGNNTIRIQGLPGAALRQDKICVTGAGTTTPQQPVTCNFSITAGASTTTPSCSTAFSLTAGCSGGDCDAVSYQWTGNGINQTGKSVNITSPATNGTFIYQLTTSKTGCENKNASISVAVSSCQPPTEDPGSEDPGTGEPPTGQPINVCVEAENSNGNGSISSDPNASGTLTRGDQNNYDRYVDYVVNGVPSAGTYKLIITYFASGTPAVRISVNGNTVTQSMQLPSTHSWNIVNREQEMNIALVQGNNTIRIQGLSGAALRQDKICVIGEGTMTPQNPVTCNFNVTAGASTTTPSCSTALTLTAGCSGGDCDAVSYQWSGNGINQSGKSINITSPAINGTFNYQLTASKSGCSNQTTSVSITVSNCQPTTEDPGSEDPGTEEPTGQPINVCLEAENSNGNGPISGDPNASGRKTRGDQNNFDHYVDYVVDNVPAAGTYKLKITYFASGSPSARISVNGNTVIQSVQLPSTYSWNIVNREEEMNIALVKGSNTIRIQGLSGPSLRQDKICIMGGGSSARMSMEQPVAEHATSEEKLLVFPNPSPADFEVNFNLEKGKEATLVVTDIQGRIWLTKKLKGNGRHHEKISLPGATSGDYLLIIRNGNVIERKKLLLMH</sequence>
<dbReference type="Gene3D" id="2.60.120.260">
    <property type="entry name" value="Galactose-binding domain-like"/>
    <property type="match status" value="3"/>
</dbReference>
<dbReference type="Pfam" id="PF08757">
    <property type="entry name" value="CotH"/>
    <property type="match status" value="1"/>
</dbReference>
<dbReference type="PROSITE" id="PS51175">
    <property type="entry name" value="CBM6"/>
    <property type="match status" value="3"/>
</dbReference>
<evidence type="ECO:0000256" key="2">
    <source>
        <dbReference type="SAM" id="SignalP"/>
    </source>
</evidence>
<feature type="region of interest" description="Disordered" evidence="1">
    <location>
        <begin position="960"/>
        <end position="1014"/>
    </location>
</feature>
<dbReference type="GO" id="GO:0030246">
    <property type="term" value="F:carbohydrate binding"/>
    <property type="evidence" value="ECO:0007669"/>
    <property type="project" value="InterPro"/>
</dbReference>
<evidence type="ECO:0000259" key="3">
    <source>
        <dbReference type="PROSITE" id="PS51175"/>
    </source>
</evidence>
<accession>A0A5R9L3H2</accession>
<name>A0A5R9L3H2_9BACT</name>
<feature type="compositionally biased region" description="Polar residues" evidence="1">
    <location>
        <begin position="749"/>
        <end position="771"/>
    </location>
</feature>
<dbReference type="InterPro" id="IPR014867">
    <property type="entry name" value="Spore_coat_CotH_CotH2/3/7"/>
</dbReference>
<feature type="chain" id="PRO_5024405201" evidence="2">
    <location>
        <begin position="24"/>
        <end position="1211"/>
    </location>
</feature>
<dbReference type="Pfam" id="PF18962">
    <property type="entry name" value="Por_Secre_tail"/>
    <property type="match status" value="1"/>
</dbReference>
<dbReference type="InterPro" id="IPR026444">
    <property type="entry name" value="Secre_tail"/>
</dbReference>
<keyword evidence="5" id="KW-1185">Reference proteome</keyword>
<dbReference type="OrthoDB" id="9803752at2"/>
<feature type="domain" description="CBM6" evidence="3">
    <location>
        <begin position="500"/>
        <end position="621"/>
    </location>
</feature>
<feature type="domain" description="CBM6" evidence="3">
    <location>
        <begin position="744"/>
        <end position="865"/>
    </location>
</feature>
<gene>
    <name evidence="4" type="ORF">FEN17_05755</name>
</gene>
<feature type="compositionally biased region" description="Polar residues" evidence="1">
    <location>
        <begin position="960"/>
        <end position="969"/>
    </location>
</feature>
<dbReference type="Proteomes" id="UP000306402">
    <property type="component" value="Unassembled WGS sequence"/>
</dbReference>
<protein>
    <submittedName>
        <fullName evidence="4">T9SS type A sorting domain-containing protein</fullName>
    </submittedName>
</protein>
<evidence type="ECO:0000313" key="5">
    <source>
        <dbReference type="Proteomes" id="UP000306402"/>
    </source>
</evidence>
<dbReference type="AlphaFoldDB" id="A0A5R9L3H2"/>
<dbReference type="PANTHER" id="PTHR40050:SF1">
    <property type="entry name" value="INNER SPORE COAT PROTEIN H"/>
    <property type="match status" value="1"/>
</dbReference>
<reference evidence="4 5" key="1">
    <citation type="submission" date="2019-05" db="EMBL/GenBank/DDBJ databases">
        <authorList>
            <person name="Qu J.-H."/>
        </authorList>
    </citation>
    <scope>NUCLEOTIDE SEQUENCE [LARGE SCALE GENOMIC DNA]</scope>
    <source>
        <strain evidence="4 5">T17</strain>
    </source>
</reference>
<dbReference type="InterPro" id="IPR005084">
    <property type="entry name" value="CBM6"/>
</dbReference>
<dbReference type="SUPFAM" id="SSF49785">
    <property type="entry name" value="Galactose-binding domain-like"/>
    <property type="match status" value="3"/>
</dbReference>